<organism evidence="2 3">
    <name type="scientific">Blastococcus brunescens</name>
    <dbReference type="NCBI Taxonomy" id="1564165"/>
    <lineage>
        <taxon>Bacteria</taxon>
        <taxon>Bacillati</taxon>
        <taxon>Actinomycetota</taxon>
        <taxon>Actinomycetes</taxon>
        <taxon>Geodermatophilales</taxon>
        <taxon>Geodermatophilaceae</taxon>
        <taxon>Blastococcus</taxon>
    </lineage>
</organism>
<proteinExistence type="predicted"/>
<sequence length="76" mass="7644">MAVGTLAACGSDDGGADTLTWYINPDAGGQVEIASRCTEEAGVRTGSTPRSCRVSPPSSASSWSAGSPPRTPRSTS</sequence>
<reference evidence="2 3" key="1">
    <citation type="submission" date="2023-12" db="EMBL/GenBank/DDBJ databases">
        <title>Blastococcus brunescens sp. nov., an actonobacterium isolated from sandstone collected in sahara desert.</title>
        <authorList>
            <person name="Gtari M."/>
            <person name="Ghodhbane F."/>
        </authorList>
    </citation>
    <scope>NUCLEOTIDE SEQUENCE [LARGE SCALE GENOMIC DNA]</scope>
    <source>
        <strain evidence="2 3">BMG 8361</strain>
    </source>
</reference>
<accession>A0ABZ1B9K6</accession>
<name>A0ABZ1B9K6_9ACTN</name>
<gene>
    <name evidence="2" type="ORF">U6N30_11620</name>
</gene>
<keyword evidence="3" id="KW-1185">Reference proteome</keyword>
<dbReference type="Proteomes" id="UP001324287">
    <property type="component" value="Chromosome"/>
</dbReference>
<protein>
    <submittedName>
        <fullName evidence="2">Uncharacterized protein</fullName>
    </submittedName>
</protein>
<dbReference type="EMBL" id="CP141261">
    <property type="protein sequence ID" value="WRL66109.1"/>
    <property type="molecule type" value="Genomic_DNA"/>
</dbReference>
<evidence type="ECO:0000256" key="1">
    <source>
        <dbReference type="SAM" id="MobiDB-lite"/>
    </source>
</evidence>
<evidence type="ECO:0000313" key="2">
    <source>
        <dbReference type="EMBL" id="WRL66109.1"/>
    </source>
</evidence>
<feature type="region of interest" description="Disordered" evidence="1">
    <location>
        <begin position="39"/>
        <end position="76"/>
    </location>
</feature>
<evidence type="ECO:0000313" key="3">
    <source>
        <dbReference type="Proteomes" id="UP001324287"/>
    </source>
</evidence>
<feature type="compositionally biased region" description="Low complexity" evidence="1">
    <location>
        <begin position="47"/>
        <end position="68"/>
    </location>
</feature>
<dbReference type="RefSeq" id="WP_324277426.1">
    <property type="nucleotide sequence ID" value="NZ_CP141261.1"/>
</dbReference>